<sequence>MATIWLFFYICQPNGCLVIERRDVFQAIADPTRRMIIHKLSQGPLNITQIGEDFGISKQAIAKHIKILHECGLIIMSQKGRQQVCEARLDELDQVTDWVTESRKLWNNRFEKLEAFLNNTQKQ</sequence>
<organism evidence="2 3">
    <name type="scientific">Dyadobacter soli</name>
    <dbReference type="NCBI Taxonomy" id="659014"/>
    <lineage>
        <taxon>Bacteria</taxon>
        <taxon>Pseudomonadati</taxon>
        <taxon>Bacteroidota</taxon>
        <taxon>Cytophagia</taxon>
        <taxon>Cytophagales</taxon>
        <taxon>Spirosomataceae</taxon>
        <taxon>Dyadobacter</taxon>
    </lineage>
</organism>
<proteinExistence type="predicted"/>
<dbReference type="AlphaFoldDB" id="A0A1G8C5G0"/>
<reference evidence="3" key="1">
    <citation type="submission" date="2016-10" db="EMBL/GenBank/DDBJ databases">
        <authorList>
            <person name="Varghese N."/>
            <person name="Submissions S."/>
        </authorList>
    </citation>
    <scope>NUCLEOTIDE SEQUENCE [LARGE SCALE GENOMIC DNA]</scope>
    <source>
        <strain evidence="3">DSM 25329</strain>
    </source>
</reference>
<dbReference type="Proteomes" id="UP000198748">
    <property type="component" value="Unassembled WGS sequence"/>
</dbReference>
<dbReference type="InterPro" id="IPR001845">
    <property type="entry name" value="HTH_ArsR_DNA-bd_dom"/>
</dbReference>
<dbReference type="STRING" id="659014.SAMN04487996_1367"/>
<dbReference type="PROSITE" id="PS50987">
    <property type="entry name" value="HTH_ARSR_2"/>
    <property type="match status" value="1"/>
</dbReference>
<dbReference type="CDD" id="cd00090">
    <property type="entry name" value="HTH_ARSR"/>
    <property type="match status" value="1"/>
</dbReference>
<dbReference type="PANTHER" id="PTHR38600:SF2">
    <property type="entry name" value="SLL0088 PROTEIN"/>
    <property type="match status" value="1"/>
</dbReference>
<evidence type="ECO:0000259" key="1">
    <source>
        <dbReference type="PROSITE" id="PS50987"/>
    </source>
</evidence>
<evidence type="ECO:0000313" key="2">
    <source>
        <dbReference type="EMBL" id="SDH40614.1"/>
    </source>
</evidence>
<dbReference type="NCBIfam" id="NF033788">
    <property type="entry name" value="HTH_metalloreg"/>
    <property type="match status" value="1"/>
</dbReference>
<protein>
    <submittedName>
        <fullName evidence="2">Regulatory protein, arsR family</fullName>
    </submittedName>
</protein>
<accession>A0A1G8C5G0</accession>
<dbReference type="Gene3D" id="1.10.10.10">
    <property type="entry name" value="Winged helix-like DNA-binding domain superfamily/Winged helix DNA-binding domain"/>
    <property type="match status" value="1"/>
</dbReference>
<gene>
    <name evidence="2" type="ORF">SAMN04487996_1367</name>
</gene>
<dbReference type="EMBL" id="FNAN01000036">
    <property type="protein sequence ID" value="SDH40614.1"/>
    <property type="molecule type" value="Genomic_DNA"/>
</dbReference>
<dbReference type="PRINTS" id="PR00778">
    <property type="entry name" value="HTHARSR"/>
</dbReference>
<dbReference type="InterPro" id="IPR036390">
    <property type="entry name" value="WH_DNA-bd_sf"/>
</dbReference>
<dbReference type="PANTHER" id="PTHR38600">
    <property type="entry name" value="TRANSCRIPTIONAL REGULATORY PROTEIN"/>
    <property type="match status" value="1"/>
</dbReference>
<name>A0A1G8C5G0_9BACT</name>
<dbReference type="InterPro" id="IPR036388">
    <property type="entry name" value="WH-like_DNA-bd_sf"/>
</dbReference>
<dbReference type="InterPro" id="IPR011991">
    <property type="entry name" value="ArsR-like_HTH"/>
</dbReference>
<dbReference type="SMART" id="SM00418">
    <property type="entry name" value="HTH_ARSR"/>
    <property type="match status" value="1"/>
</dbReference>
<feature type="domain" description="HTH arsR-type" evidence="1">
    <location>
        <begin position="13"/>
        <end position="107"/>
    </location>
</feature>
<dbReference type="SUPFAM" id="SSF46785">
    <property type="entry name" value="Winged helix' DNA-binding domain"/>
    <property type="match status" value="1"/>
</dbReference>
<dbReference type="GO" id="GO:0003700">
    <property type="term" value="F:DNA-binding transcription factor activity"/>
    <property type="evidence" value="ECO:0007669"/>
    <property type="project" value="InterPro"/>
</dbReference>
<keyword evidence="3" id="KW-1185">Reference proteome</keyword>
<dbReference type="Pfam" id="PF01022">
    <property type="entry name" value="HTH_5"/>
    <property type="match status" value="1"/>
</dbReference>
<evidence type="ECO:0000313" key="3">
    <source>
        <dbReference type="Proteomes" id="UP000198748"/>
    </source>
</evidence>